<evidence type="ECO:0000313" key="4">
    <source>
        <dbReference type="Proteomes" id="UP000186817"/>
    </source>
</evidence>
<protein>
    <recommendedName>
        <fullName evidence="2">Peptidase S74 domain-containing protein</fullName>
    </recommendedName>
</protein>
<dbReference type="AlphaFoldDB" id="A0A1Q9CA70"/>
<feature type="transmembrane region" description="Helical" evidence="1">
    <location>
        <begin position="542"/>
        <end position="574"/>
    </location>
</feature>
<dbReference type="OrthoDB" id="406424at2759"/>
<organism evidence="3 4">
    <name type="scientific">Symbiodinium microadriaticum</name>
    <name type="common">Dinoflagellate</name>
    <name type="synonym">Zooxanthella microadriatica</name>
    <dbReference type="NCBI Taxonomy" id="2951"/>
    <lineage>
        <taxon>Eukaryota</taxon>
        <taxon>Sar</taxon>
        <taxon>Alveolata</taxon>
        <taxon>Dinophyceae</taxon>
        <taxon>Suessiales</taxon>
        <taxon>Symbiodiniaceae</taxon>
        <taxon>Symbiodinium</taxon>
    </lineage>
</organism>
<feature type="domain" description="Peptidase S74" evidence="2">
    <location>
        <begin position="288"/>
        <end position="330"/>
    </location>
</feature>
<evidence type="ECO:0000256" key="1">
    <source>
        <dbReference type="SAM" id="Phobius"/>
    </source>
</evidence>
<gene>
    <name evidence="3" type="ORF">AK812_SmicGene39835</name>
</gene>
<proteinExistence type="predicted"/>
<reference evidence="3 4" key="1">
    <citation type="submission" date="2016-02" db="EMBL/GenBank/DDBJ databases">
        <title>Genome analysis of coral dinoflagellate symbionts highlights evolutionary adaptations to a symbiotic lifestyle.</title>
        <authorList>
            <person name="Aranda M."/>
            <person name="Li Y."/>
            <person name="Liew Y.J."/>
            <person name="Baumgarten S."/>
            <person name="Simakov O."/>
            <person name="Wilson M."/>
            <person name="Piel J."/>
            <person name="Ashoor H."/>
            <person name="Bougouffa S."/>
            <person name="Bajic V.B."/>
            <person name="Ryu T."/>
            <person name="Ravasi T."/>
            <person name="Bayer T."/>
            <person name="Micklem G."/>
            <person name="Kim H."/>
            <person name="Bhak J."/>
            <person name="Lajeunesse T.C."/>
            <person name="Voolstra C.R."/>
        </authorList>
    </citation>
    <scope>NUCLEOTIDE SEQUENCE [LARGE SCALE GENOMIC DNA]</scope>
    <source>
        <strain evidence="3 4">CCMP2467</strain>
    </source>
</reference>
<accession>A0A1Q9CA70</accession>
<dbReference type="InterPro" id="IPR030392">
    <property type="entry name" value="S74_ICA"/>
</dbReference>
<name>A0A1Q9CA70_SYMMI</name>
<feature type="transmembrane region" description="Helical" evidence="1">
    <location>
        <begin position="512"/>
        <end position="536"/>
    </location>
</feature>
<dbReference type="Pfam" id="PF13884">
    <property type="entry name" value="Peptidase_S74"/>
    <property type="match status" value="1"/>
</dbReference>
<keyword evidence="4" id="KW-1185">Reference proteome</keyword>
<evidence type="ECO:0000259" key="2">
    <source>
        <dbReference type="Pfam" id="PF13884"/>
    </source>
</evidence>
<dbReference type="Proteomes" id="UP000186817">
    <property type="component" value="Unassembled WGS sequence"/>
</dbReference>
<keyword evidence="1" id="KW-1133">Transmembrane helix</keyword>
<keyword evidence="1" id="KW-0472">Membrane</keyword>
<dbReference type="EMBL" id="LSRX01001442">
    <property type="protein sequence ID" value="OLP79834.1"/>
    <property type="molecule type" value="Genomic_DNA"/>
</dbReference>
<sequence length="931" mass="103674">MFVSDCSLPDPIVLPHSAAHSGTSVLTSAAARPGLAVLVPGFHHMDLLLFARSFVCFASFVLVLGLGCIEPSVSVPDSSHTEPALSIRNFACTGPAASFFGLGRVDLSLSFFDSSSSGPPLFIRNPFCAGPSLSVFGLGSLDLSFLVLDLAHLGSSTPSQSFVRLGLPILSVDFVATGSSMPLRQPSRTGLVVLVSSLISDGSDSTYLKISSSQLDVYAGTQRGITVCMVGRSQYHNVRLALSNGQAPQAQHSVQCFMLGRGFDEGIGWLRLSEGEQVKWLLRPSLRRELRPVSFQLKRGPEAKCPKTMMYLKFGFIAQELEAVFPNLVRTVGDNTKAVASQDLIAVLTLAFQNLQKEHDDYKKTVLDQQRELESLKRCISSKWMILVCSGRGTEPAALTSNFRDKPEELVLIELQSTAYMEDGSKVTGQELGTLQLKGGTVVLTNGPRSLYGSLQELKSPLARILSTRKMQLLCSWSGLDRIVPDKTEYEEQLVGDARAALLRARGVIRSAIMVITNSISIIITTIIIVVVIIIILVAFVIIIIIIIISIIISIIIIIIIIIIIVFIIIVIIIHHVHHRETKTAVHLRKEQSAEDGSCHQLLHDCLVRLLYPLHQMRLVIFLPILCCQLSKSAFDFNDNSLKVLLFWAVDNATRTQETVMRNVAYARRMGGRQCCDVILAHYEGSPNDWDKNWYASEVTSSLQKPGYKFRFLQEAYREDQWTQKYEFVWALDSDIDFTDVNLVELFQLARSSGSLIIGPTFAGDQAWKTYATDLMVDDAVESRKALIRSDNLVDRQKINVLGKPDPRCMMRHTDFVEMTAPLLSSMVLSLILKDCVDCIHDRAEWGLDRVWCEMASEKFSVSACTLLDATPVRHLDWQTAKVTADFKDAERKVKERYTKYWAQVRNIDCMLAHKQRRVTIDTHGNIKEDD</sequence>
<evidence type="ECO:0000313" key="3">
    <source>
        <dbReference type="EMBL" id="OLP79834.1"/>
    </source>
</evidence>
<comment type="caution">
    <text evidence="3">The sequence shown here is derived from an EMBL/GenBank/DDBJ whole genome shotgun (WGS) entry which is preliminary data.</text>
</comment>
<keyword evidence="1" id="KW-0812">Transmembrane</keyword>